<dbReference type="InterPro" id="IPR039992">
    <property type="entry name" value="Sep15_SelM"/>
</dbReference>
<dbReference type="GO" id="GO:0005788">
    <property type="term" value="C:endoplasmic reticulum lumen"/>
    <property type="evidence" value="ECO:0007669"/>
    <property type="project" value="TreeGrafter"/>
</dbReference>
<dbReference type="PANTHER" id="PTHR13077:SF6">
    <property type="entry name" value="SELENOPROTEIN F"/>
    <property type="match status" value="1"/>
</dbReference>
<evidence type="ECO:0008006" key="2">
    <source>
        <dbReference type="Google" id="ProtNLM"/>
    </source>
</evidence>
<reference evidence="1" key="1">
    <citation type="journal article" date="2012" name="Proc. Natl. Acad. Sci. U.S.A.">
        <title>Antigenic diversity is generated by distinct evolutionary mechanisms in African trypanosome species.</title>
        <authorList>
            <person name="Jackson A.P."/>
            <person name="Berry A."/>
            <person name="Aslett M."/>
            <person name="Allison H.C."/>
            <person name="Burton P."/>
            <person name="Vavrova-Anderson J."/>
            <person name="Brown R."/>
            <person name="Browne H."/>
            <person name="Corton N."/>
            <person name="Hauser H."/>
            <person name="Gamble J."/>
            <person name="Gilderthorp R."/>
            <person name="Marcello L."/>
            <person name="McQuillan J."/>
            <person name="Otto T.D."/>
            <person name="Quail M.A."/>
            <person name="Sanders M.J."/>
            <person name="van Tonder A."/>
            <person name="Ginger M.L."/>
            <person name="Field M.C."/>
            <person name="Barry J.D."/>
            <person name="Hertz-Fowler C."/>
            <person name="Berriman M."/>
        </authorList>
    </citation>
    <scope>NUCLEOTIDE SEQUENCE</scope>
    <source>
        <strain evidence="1">Y486</strain>
    </source>
</reference>
<dbReference type="GO" id="GO:0016491">
    <property type="term" value="F:oxidoreductase activity"/>
    <property type="evidence" value="ECO:0007669"/>
    <property type="project" value="TreeGrafter"/>
</dbReference>
<name>G0UA25_TRYVY</name>
<accession>G0UA25</accession>
<dbReference type="VEuPathDB" id="TriTrypDB:TvY486_1101410"/>
<evidence type="ECO:0000313" key="1">
    <source>
        <dbReference type="EMBL" id="CCC52656.1"/>
    </source>
</evidence>
<organism evidence="1">
    <name type="scientific">Trypanosoma vivax (strain Y486)</name>
    <dbReference type="NCBI Taxonomy" id="1055687"/>
    <lineage>
        <taxon>Eukaryota</taxon>
        <taxon>Discoba</taxon>
        <taxon>Euglenozoa</taxon>
        <taxon>Kinetoplastea</taxon>
        <taxon>Metakinetoplastina</taxon>
        <taxon>Trypanosomatida</taxon>
        <taxon>Trypanosomatidae</taxon>
        <taxon>Trypanosoma</taxon>
        <taxon>Duttonella</taxon>
    </lineage>
</organism>
<sequence>MTSQKRRHLLSPSLTSLKLFPLSLDDHKPLVQVVKVHVEVYRKGKMLRISSIFATLIASFCACALVCRTCGAAGQSSGVECQRLGFRRNTVDCHHCQLLYQHTMSSQLRDECLSCCTKRHGVDGPSYKHARIEVVEGVVKDVGGSMDYDAFVASHKDIFADRVLVVRSALIHTTQVILISENGEESVMRVHDWPEEALRDYLIHALGVEDDVIKK</sequence>
<gene>
    <name evidence="1" type="ORF">TVY486_1101410</name>
</gene>
<proteinExistence type="predicted"/>
<dbReference type="EMBL" id="HE573027">
    <property type="protein sequence ID" value="CCC52656.1"/>
    <property type="molecule type" value="Genomic_DNA"/>
</dbReference>
<dbReference type="PANTHER" id="PTHR13077">
    <property type="entry name" value="SELENOPROTEIN F"/>
    <property type="match status" value="1"/>
</dbReference>
<protein>
    <recommendedName>
        <fullName evidence="2">Selenoprotein F/M domain-containing protein</fullName>
    </recommendedName>
</protein>
<dbReference type="AlphaFoldDB" id="G0UA25"/>